<dbReference type="GO" id="GO:0005524">
    <property type="term" value="F:ATP binding"/>
    <property type="evidence" value="ECO:0007669"/>
    <property type="project" value="UniProtKB-UniRule"/>
</dbReference>
<dbReference type="InterPro" id="IPR017809">
    <property type="entry name" value="EgtA_Actinobacteria"/>
</dbReference>
<dbReference type="PANTHER" id="PTHR34378:SF1">
    <property type="entry name" value="GLUTAMATE--CYSTEINE LIGASE, CHLOROPLASTIC"/>
    <property type="match status" value="1"/>
</dbReference>
<dbReference type="OrthoDB" id="9780152at2"/>
<accession>A0A1H1NE32</accession>
<comment type="function">
    <text evidence="5">Catalyzes the synthesis of gamma-glutamylcysteine (gamma-GC). This compound is used as substrate for the biosynthesis of the low-molecular thiol compound ergothioneine.</text>
</comment>
<keyword evidence="3 5" id="KW-0067">ATP-binding</keyword>
<sequence length="420" mass="44735">MATVIPIVDQPLPAAAPLDSIETARRWVESTALTDSVVGPVGLELEAHLIDTADRRRRPEWEEITDLVDGLPPMSGGSKVTVEPGGQLELSTPPLDGAVTAIRALQADRRTLTAALAVRGLAAVPLGADPLRPPRRVSPGPRYAAMEEHFRAVGSGAAGTAMMTATAALQINLEAGPRAGWPARFRLITALAPLLIAVSAASPALGGRRSGWSSMRQQAWSGLDPRRSGPVPADDHPAAAWADYALAAPVMQIRDDDRIRAVTDRIPFSGWVEGAGPVDRPPTRSDLDHHLSTLFPPIRPRGYLELRCLDAVGDRWWPGLAAFVVTLIDVPAAAASAARQLAPVRGRWHQAARYGLADPPLARAARGCAEIAVRHAPDELRAEFREFCDLIIAGRSPAGDFAARVERDGPAAALEEEIHA</sequence>
<evidence type="ECO:0000256" key="5">
    <source>
        <dbReference type="HAMAP-Rule" id="MF_02034"/>
    </source>
</evidence>
<dbReference type="GO" id="GO:0004357">
    <property type="term" value="F:glutamate-cysteine ligase activity"/>
    <property type="evidence" value="ECO:0007669"/>
    <property type="project" value="UniProtKB-UniRule"/>
</dbReference>
<dbReference type="AlphaFoldDB" id="A0A1H1NE32"/>
<dbReference type="PANTHER" id="PTHR34378">
    <property type="entry name" value="GLUTAMATE--CYSTEINE LIGASE, CHLOROPLASTIC"/>
    <property type="match status" value="1"/>
</dbReference>
<keyword evidence="8" id="KW-1185">Reference proteome</keyword>
<dbReference type="InterPro" id="IPR006336">
    <property type="entry name" value="GCS2"/>
</dbReference>
<protein>
    <recommendedName>
        <fullName evidence="5">Glutamate--cysteine ligase EgtA</fullName>
        <ecNumber evidence="5">6.3.2.2</ecNumber>
    </recommendedName>
    <alternativeName>
        <fullName evidence="5">Gamma-glutamylcysteine synthase</fullName>
        <shortName evidence="5">GCS</shortName>
        <shortName evidence="5">Gamma-ECS</shortName>
    </alternativeName>
</protein>
<dbReference type="EC" id="6.3.2.2" evidence="5"/>
<evidence type="ECO:0000256" key="3">
    <source>
        <dbReference type="ARBA" id="ARBA00022840"/>
    </source>
</evidence>
<evidence type="ECO:0000256" key="6">
    <source>
        <dbReference type="PIRNR" id="PIRNR017901"/>
    </source>
</evidence>
<dbReference type="SUPFAM" id="SSF55931">
    <property type="entry name" value="Glutamine synthetase/guanido kinase"/>
    <property type="match status" value="1"/>
</dbReference>
<evidence type="ECO:0000256" key="1">
    <source>
        <dbReference type="ARBA" id="ARBA00022598"/>
    </source>
</evidence>
<comment type="catalytic activity">
    <reaction evidence="4 5 6">
        <text>L-cysteine + L-glutamate + ATP = gamma-L-glutamyl-L-cysteine + ADP + phosphate + H(+)</text>
        <dbReference type="Rhea" id="RHEA:13285"/>
        <dbReference type="ChEBI" id="CHEBI:15378"/>
        <dbReference type="ChEBI" id="CHEBI:29985"/>
        <dbReference type="ChEBI" id="CHEBI:30616"/>
        <dbReference type="ChEBI" id="CHEBI:35235"/>
        <dbReference type="ChEBI" id="CHEBI:43474"/>
        <dbReference type="ChEBI" id="CHEBI:58173"/>
        <dbReference type="ChEBI" id="CHEBI:456216"/>
        <dbReference type="EC" id="6.3.2.2"/>
    </reaction>
</comment>
<dbReference type="UniPathway" id="UPA01014"/>
<dbReference type="HAMAP" id="MF_02034">
    <property type="entry name" value="EgtA"/>
    <property type="match status" value="1"/>
</dbReference>
<organism evidence="7 8">
    <name type="scientific">Microlunatus soli</name>
    <dbReference type="NCBI Taxonomy" id="630515"/>
    <lineage>
        <taxon>Bacteria</taxon>
        <taxon>Bacillati</taxon>
        <taxon>Actinomycetota</taxon>
        <taxon>Actinomycetes</taxon>
        <taxon>Propionibacteriales</taxon>
        <taxon>Propionibacteriaceae</taxon>
        <taxon>Microlunatus</taxon>
    </lineage>
</organism>
<comment type="similarity">
    <text evidence="5 6">Belongs to the glutamate--cysteine ligase type 2 family. EgtA subfamily.</text>
</comment>
<comment type="pathway">
    <text evidence="5">Amino-acid biosynthesis; ergothioneine biosynthesis.</text>
</comment>
<dbReference type="Pfam" id="PF04107">
    <property type="entry name" value="GCS2"/>
    <property type="match status" value="1"/>
</dbReference>
<dbReference type="PIRSF" id="PIRSF017901">
    <property type="entry name" value="GCL"/>
    <property type="match status" value="1"/>
</dbReference>
<name>A0A1H1NE32_9ACTN</name>
<dbReference type="NCBIfam" id="TIGR03444">
    <property type="entry name" value="EgtA_Cys_ligase"/>
    <property type="match status" value="1"/>
</dbReference>
<dbReference type="GO" id="GO:0006750">
    <property type="term" value="P:glutathione biosynthetic process"/>
    <property type="evidence" value="ECO:0007669"/>
    <property type="project" value="UniProtKB-UniRule"/>
</dbReference>
<dbReference type="RefSeq" id="WP_091519285.1">
    <property type="nucleotide sequence ID" value="NZ_LT629772.1"/>
</dbReference>
<dbReference type="InterPro" id="IPR035434">
    <property type="entry name" value="GCL_bact_plant"/>
</dbReference>
<dbReference type="GO" id="GO:0052699">
    <property type="term" value="P:ergothioneine biosynthetic process"/>
    <property type="evidence" value="ECO:0007669"/>
    <property type="project" value="UniProtKB-UniRule"/>
</dbReference>
<gene>
    <name evidence="5" type="primary">egtA</name>
    <name evidence="7" type="ORF">SAMN04489812_0481</name>
</gene>
<evidence type="ECO:0000256" key="2">
    <source>
        <dbReference type="ARBA" id="ARBA00022741"/>
    </source>
</evidence>
<evidence type="ECO:0000313" key="7">
    <source>
        <dbReference type="EMBL" id="SDR97070.1"/>
    </source>
</evidence>
<proteinExistence type="inferred from homology"/>
<dbReference type="InterPro" id="IPR014746">
    <property type="entry name" value="Gln_synth/guanido_kin_cat_dom"/>
</dbReference>
<evidence type="ECO:0000313" key="8">
    <source>
        <dbReference type="Proteomes" id="UP000199103"/>
    </source>
</evidence>
<dbReference type="EMBL" id="LT629772">
    <property type="protein sequence ID" value="SDR97070.1"/>
    <property type="molecule type" value="Genomic_DNA"/>
</dbReference>
<evidence type="ECO:0000256" key="4">
    <source>
        <dbReference type="ARBA" id="ARBA00048819"/>
    </source>
</evidence>
<dbReference type="Gene3D" id="3.30.590.20">
    <property type="match status" value="1"/>
</dbReference>
<keyword evidence="2 5" id="KW-0547">Nucleotide-binding</keyword>
<reference evidence="7 8" key="1">
    <citation type="submission" date="2016-10" db="EMBL/GenBank/DDBJ databases">
        <authorList>
            <person name="de Groot N.N."/>
        </authorList>
    </citation>
    <scope>NUCLEOTIDE SEQUENCE [LARGE SCALE GENOMIC DNA]</scope>
    <source>
        <strain evidence="7 8">DSM 21800</strain>
    </source>
</reference>
<dbReference type="Proteomes" id="UP000199103">
    <property type="component" value="Chromosome I"/>
</dbReference>
<dbReference type="STRING" id="630515.SAMN04489812_0481"/>
<keyword evidence="1 5" id="KW-0436">Ligase</keyword>